<feature type="signal peptide" evidence="1">
    <location>
        <begin position="1"/>
        <end position="22"/>
    </location>
</feature>
<dbReference type="InterPro" id="IPR010994">
    <property type="entry name" value="RuvA_2-like"/>
</dbReference>
<organism evidence="2 3">
    <name type="scientific">Daejeonella rubra</name>
    <dbReference type="NCBI Taxonomy" id="990371"/>
    <lineage>
        <taxon>Bacteria</taxon>
        <taxon>Pseudomonadati</taxon>
        <taxon>Bacteroidota</taxon>
        <taxon>Sphingobacteriia</taxon>
        <taxon>Sphingobacteriales</taxon>
        <taxon>Sphingobacteriaceae</taxon>
        <taxon>Daejeonella</taxon>
    </lineage>
</organism>
<accession>A0A1G9M4M5</accession>
<evidence type="ECO:0000313" key="3">
    <source>
        <dbReference type="Proteomes" id="UP000199226"/>
    </source>
</evidence>
<dbReference type="EMBL" id="FNHH01000001">
    <property type="protein sequence ID" value="SDL69220.1"/>
    <property type="molecule type" value="Genomic_DNA"/>
</dbReference>
<gene>
    <name evidence="2" type="ORF">SAMN05421813_101228</name>
</gene>
<keyword evidence="1" id="KW-0732">Signal</keyword>
<dbReference type="STRING" id="990371.SAMN05421813_101228"/>
<dbReference type="AlphaFoldDB" id="A0A1G9M4M5"/>
<protein>
    <submittedName>
        <fullName evidence="2">Helix-hairpin-helix motif-containing protein</fullName>
    </submittedName>
</protein>
<proteinExistence type="predicted"/>
<sequence length="683" mass="77837">MNFNSKCVGLILLLFFLKPAIANSQDESTDIIEKILDMISRDPSDNQDYSNIAERLNFYKKNPIDLNAATSEQLKELVFLSPIQIKEILDHRVKSGFFIDVLELQSIGSLDSESASLLLNFVRVGLPSQLQDLTVKKLLQKAEHDLILRVGQVLEGQAGFTVSTNAEEANYQGSALRVLTRYRYNYSNTLAASINMEKDAGEQFFNKIYKRGFDFYSGNISFRGSGLLKKIVVGDYALQFGQGLAMWSGSGFGKGAGISTIAKQDFGLKPYSSVNESMFLRGASGTFNYRKISFTPFMSRKKIDASLTEQGEEVSSLNISGLHRTKSEIENKERLSSTIYGANIQFNSKNLNIGLTTYQTQFSLPFSIGKSLYEQYDFRGSSLTNMGIHYDYNFKNTYFFGETAHSLTSGYALINGIMSSLSPRVSLVLLHRQYAKNYHSFFNQSVAEASNAVNESGFYSALALKFDSKWDLFTYSDFFRFPWLKFRVDGPSSGYEILAQMNYRMNKKLKLSGRFKQQVREENPEDFNLGSGLETVDKQNYRFEISYSINDRFSLRNRAEIVRYQKGSAKYELGFLNYQDIIYKPLSSKLSGNMRFGIFDTESFNSRIYAYENDVLYSYSVPAYQGRGIRFYVNGRYTLVRGFDIWLRYSLTSYYGQQTVGSGDDLINGNKRSDLRLQIRYQF</sequence>
<evidence type="ECO:0000313" key="2">
    <source>
        <dbReference type="EMBL" id="SDL69220.1"/>
    </source>
</evidence>
<reference evidence="3" key="1">
    <citation type="submission" date="2016-10" db="EMBL/GenBank/DDBJ databases">
        <authorList>
            <person name="Varghese N."/>
            <person name="Submissions S."/>
        </authorList>
    </citation>
    <scope>NUCLEOTIDE SEQUENCE [LARGE SCALE GENOMIC DNA]</scope>
    <source>
        <strain evidence="3">DSM 24536</strain>
    </source>
</reference>
<keyword evidence="3" id="KW-1185">Reference proteome</keyword>
<name>A0A1G9M4M5_9SPHI</name>
<feature type="chain" id="PRO_5011793227" evidence="1">
    <location>
        <begin position="23"/>
        <end position="683"/>
    </location>
</feature>
<dbReference type="Proteomes" id="UP000199226">
    <property type="component" value="Unassembled WGS sequence"/>
</dbReference>
<evidence type="ECO:0000256" key="1">
    <source>
        <dbReference type="SAM" id="SignalP"/>
    </source>
</evidence>
<dbReference type="SUPFAM" id="SSF47781">
    <property type="entry name" value="RuvA domain 2-like"/>
    <property type="match status" value="1"/>
</dbReference>